<gene>
    <name evidence="1" type="ORF">E4K63_04880</name>
</gene>
<organism evidence="1 2">
    <name type="scientific">Allofrancisella inopinata</name>
    <dbReference type="NCBI Taxonomy" id="1085647"/>
    <lineage>
        <taxon>Bacteria</taxon>
        <taxon>Pseudomonadati</taxon>
        <taxon>Pseudomonadota</taxon>
        <taxon>Gammaproteobacteria</taxon>
        <taxon>Thiotrichales</taxon>
        <taxon>Francisellaceae</taxon>
        <taxon>Allofrancisella</taxon>
    </lineage>
</organism>
<dbReference type="AlphaFoldDB" id="A0AAE7CQV6"/>
<sequence>MSIGVEIEMHGMNLGIPFDPEMYKNIKSPLGYNYPWDNDRNKLQEYNKRLFSIICGKDRLDVTIDHGLNHNSPLLYSPSRKLFSGAVVELVSTPIMARKTEGITWQHELAEIAITVLTMMRMMTIIKITNRLDEIDKQVIPQEWLNLIPDKNNNKLHTKYIYAAHSILAQNSISYYINNIQTLFNDITKLENDYNLSIKKYGCFDDFLLNKLWRDLKENNLLKCIDKIKNGNIKLVLPNPQSKSLEYPNWIFHDVFISSKEQRSNIEDSIFYFQSNGTIPLYNIVNYRFYEELEKFYDSELLYLDTYNLQLIRNTILHANDICNEIIDYKLGQSIAIENIDKPSIKTKSVSRIKGFIFLYLYHINIMVHETIRGAYSIITGLDSESKATTIKNYFSLLLKTPIRYVYSFMLSDSDRELLRVVNSSNKIVNNCCAAIGIKPTTKVGGHTPEQLWKWSTINDIVDLKMKHNDINTLDKELAQRYNQDIALMNLCGKPIKPQAYINDNKLGLKKGNSSIIQNLKLVETKEIRENTRLTEIVFEARHLESPKSISDLRTTMTNMQKIWDSLQFNKNKEEKISHNDPLSKEDKYLICPDNFNEIRIKSFYSALVYDQLNEQVKDVASIKNTLDTNEFKKWLEKYKQEHSTMYKEKWVELDFEKLLINLKETLEHYKLWSDDDYHYLIMCLCFWNKDFAEENLANLIKEPQSSSVFLSCIKDVICKRLGLKNISEFLIGGPKLRLLRTDKDINDEIIEFLSKKVGQIKINKTFSFHVQRKSKYQLFLLLSSIRKALKPYDSNNVEMLKNYLDNFIHVINNIEQNLPDNVVEKITNNIKTLMVMQTDKNIIYSVINSMRNFRNLHSNKIASEKLKTFLNQLLNEHELYVSRQEQFRLLIWYIFQRVCDYINNNKHHSIFHLHHRHSDSGIKRAIHFRIMLEELKDSIDREWQIEGLEKRFIKEVIDLINKKSQYTKFSGSINVNDSSLLTYIMLGFVDFNRLHVNINQEMLSSDLKAFNRKFVETNLNVDSKNSREHIKAFWRDFVLQPQ</sequence>
<dbReference type="EMBL" id="CP038241">
    <property type="protein sequence ID" value="QIV96197.1"/>
    <property type="molecule type" value="Genomic_DNA"/>
</dbReference>
<reference evidence="1 2" key="1">
    <citation type="submission" date="2019-03" db="EMBL/GenBank/DDBJ databases">
        <title>Complete Genome Sequence of Allofrancisella inopinata Strain SYSU YG23 Isolated from Water-Cooling Systems in China.</title>
        <authorList>
            <person name="Ohrman C."/>
            <person name="Uneklint I."/>
            <person name="Sjodin A."/>
        </authorList>
    </citation>
    <scope>NUCLEOTIDE SEQUENCE [LARGE SCALE GENOMIC DNA]</scope>
    <source>
        <strain evidence="1 2">SYSU YG23</strain>
    </source>
</reference>
<evidence type="ECO:0000313" key="1">
    <source>
        <dbReference type="EMBL" id="QIV96197.1"/>
    </source>
</evidence>
<dbReference type="Proteomes" id="UP000502004">
    <property type="component" value="Chromosome"/>
</dbReference>
<dbReference type="KEGG" id="aii:E4K63_04880"/>
<accession>A0AAE7CQV6</accession>
<dbReference type="RefSeq" id="WP_133940283.1">
    <property type="nucleotide sequence ID" value="NZ_CP038241.1"/>
</dbReference>
<proteinExistence type="predicted"/>
<evidence type="ECO:0000313" key="2">
    <source>
        <dbReference type="Proteomes" id="UP000502004"/>
    </source>
</evidence>
<protein>
    <submittedName>
        <fullName evidence="1">Uncharacterized protein</fullName>
    </submittedName>
</protein>
<keyword evidence="2" id="KW-1185">Reference proteome</keyword>
<name>A0AAE7CQV6_9GAMM</name>